<dbReference type="EMBL" id="LDAU01000161">
    <property type="protein sequence ID" value="KRX01923.1"/>
    <property type="molecule type" value="Genomic_DNA"/>
</dbReference>
<evidence type="ECO:0000313" key="2">
    <source>
        <dbReference type="Proteomes" id="UP000054937"/>
    </source>
</evidence>
<proteinExistence type="predicted"/>
<sequence>MNHLLIHNLFDSQINRIIKKIQIKQNQQKKKNLKFLNYQIYIKYININCQKYLSDIDKYLFTEEQMKKGEITIKECEETLKRDPFNLNNQQDIMETARYLIEDNNTEGFIDYDPEASERIPVVRSVFKALVGHYKPFSDQKELMEKLSQVIVQQQWQSQTLDYLLKKQQNKKKGKQGEGNICSMEDMEGFIQSFDVTQWLNKRQIEFFFYKLFQTTNDIERVDIDKFYAQFKWDEQQQQEE</sequence>
<organism evidence="1 2">
    <name type="scientific">Pseudocohnilembus persalinus</name>
    <name type="common">Ciliate</name>
    <dbReference type="NCBI Taxonomy" id="266149"/>
    <lineage>
        <taxon>Eukaryota</taxon>
        <taxon>Sar</taxon>
        <taxon>Alveolata</taxon>
        <taxon>Ciliophora</taxon>
        <taxon>Intramacronucleata</taxon>
        <taxon>Oligohymenophorea</taxon>
        <taxon>Scuticociliatia</taxon>
        <taxon>Philasterida</taxon>
        <taxon>Pseudocohnilembidae</taxon>
        <taxon>Pseudocohnilembus</taxon>
    </lineage>
</organism>
<reference evidence="1 2" key="1">
    <citation type="journal article" date="2015" name="Sci. Rep.">
        <title>Genome of the facultative scuticociliatosis pathogen Pseudocohnilembus persalinus provides insight into its virulence through horizontal gene transfer.</title>
        <authorList>
            <person name="Xiong J."/>
            <person name="Wang G."/>
            <person name="Cheng J."/>
            <person name="Tian M."/>
            <person name="Pan X."/>
            <person name="Warren A."/>
            <person name="Jiang C."/>
            <person name="Yuan D."/>
            <person name="Miao W."/>
        </authorList>
    </citation>
    <scope>NUCLEOTIDE SEQUENCE [LARGE SCALE GENOMIC DNA]</scope>
    <source>
        <strain evidence="1">36N120E</strain>
    </source>
</reference>
<gene>
    <name evidence="1" type="ORF">PPERSA_05762</name>
</gene>
<accession>A0A0V0QI11</accession>
<dbReference type="AlphaFoldDB" id="A0A0V0QI11"/>
<dbReference type="InParanoid" id="A0A0V0QI11"/>
<dbReference type="Proteomes" id="UP000054937">
    <property type="component" value="Unassembled WGS sequence"/>
</dbReference>
<name>A0A0V0QI11_PSEPJ</name>
<keyword evidence="2" id="KW-1185">Reference proteome</keyword>
<evidence type="ECO:0000313" key="1">
    <source>
        <dbReference type="EMBL" id="KRX01923.1"/>
    </source>
</evidence>
<protein>
    <submittedName>
        <fullName evidence="1">Uncharacterized protein</fullName>
    </submittedName>
</protein>
<comment type="caution">
    <text evidence="1">The sequence shown here is derived from an EMBL/GenBank/DDBJ whole genome shotgun (WGS) entry which is preliminary data.</text>
</comment>